<dbReference type="Proteomes" id="UP001438112">
    <property type="component" value="Unassembled WGS sequence"/>
</dbReference>
<gene>
    <name evidence="1" type="ORF">AP20H10_03070</name>
</gene>
<dbReference type="RefSeq" id="WP_053950203.1">
    <property type="nucleotide sequence ID" value="NZ_BAABVV010000024.1"/>
</dbReference>
<comment type="caution">
    <text evidence="1">The sequence shown here is derived from an EMBL/GenBank/DDBJ whole genome shotgun (WGS) entry which is preliminary data.</text>
</comment>
<proteinExistence type="predicted"/>
<name>A0ABP9ZGM5_9LACO</name>
<accession>A0ABP9ZGM5</accession>
<sequence length="63" mass="7440">MKNSVNIKNRIENNIVGRIGKAEKAKQDNSIVNELVYYVHTYPVERRIKLFRMALHECSKNHK</sequence>
<dbReference type="EMBL" id="BAABVV010000024">
    <property type="protein sequence ID" value="GAA6113944.1"/>
    <property type="molecule type" value="Genomic_DNA"/>
</dbReference>
<organism evidence="1 2">
    <name type="scientific">Apilactobacillus apinorum</name>
    <dbReference type="NCBI Taxonomy" id="1218495"/>
    <lineage>
        <taxon>Bacteria</taxon>
        <taxon>Bacillati</taxon>
        <taxon>Bacillota</taxon>
        <taxon>Bacilli</taxon>
        <taxon>Lactobacillales</taxon>
        <taxon>Lactobacillaceae</taxon>
        <taxon>Apilactobacillus</taxon>
    </lineage>
</organism>
<protein>
    <submittedName>
        <fullName evidence="1">Uncharacterized protein</fullName>
    </submittedName>
</protein>
<reference evidence="1 2" key="1">
    <citation type="submission" date="2024-03" db="EMBL/GenBank/DDBJ databases">
        <title>Inconsistent identification of Apilactobacillus kunkeei-related strains obtained by well-developed overall genome related indices.</title>
        <authorList>
            <person name="Maeno S."/>
            <person name="Endo A."/>
        </authorList>
    </citation>
    <scope>NUCLEOTIDE SEQUENCE [LARGE SCALE GENOMIC DNA]</scope>
    <source>
        <strain evidence="1 2">20H-10</strain>
    </source>
</reference>
<evidence type="ECO:0000313" key="2">
    <source>
        <dbReference type="Proteomes" id="UP001438112"/>
    </source>
</evidence>
<keyword evidence="2" id="KW-1185">Reference proteome</keyword>
<evidence type="ECO:0000313" key="1">
    <source>
        <dbReference type="EMBL" id="GAA6113944.1"/>
    </source>
</evidence>